<accession>A0A9N8JYG4</accession>
<proteinExistence type="predicted"/>
<dbReference type="EMBL" id="CAIJEN010000015">
    <property type="protein sequence ID" value="CAD0095318.1"/>
    <property type="molecule type" value="Genomic_DNA"/>
</dbReference>
<dbReference type="AlphaFoldDB" id="A0A9N8JYG4"/>
<reference evidence="1" key="1">
    <citation type="submission" date="2020-06" db="EMBL/GenBank/DDBJ databases">
        <authorList>
            <person name="Onetto C."/>
        </authorList>
    </citation>
    <scope>NUCLEOTIDE SEQUENCE</scope>
</reference>
<keyword evidence="2" id="KW-1185">Reference proteome</keyword>
<evidence type="ECO:0000313" key="1">
    <source>
        <dbReference type="EMBL" id="CAD0095318.1"/>
    </source>
</evidence>
<name>A0A9N8JYG4_9PEZI</name>
<protein>
    <submittedName>
        <fullName evidence="1">Uncharacterized protein</fullName>
    </submittedName>
</protein>
<comment type="caution">
    <text evidence="1">The sequence shown here is derived from an EMBL/GenBank/DDBJ whole genome shotgun (WGS) entry which is preliminary data.</text>
</comment>
<sequence length="149" mass="17372">MDARKIARLHTLINEKKEQLRLEEIKLRNNMESWVRLTDMRKRVMQEFPDIKEPIDISSPKAKGQLDGGKLIIRHDIYAVQFQANMKENYKNICRILEETQTVVDQLKEINADYEKLGTVTDILQGLGKPKTDWETLIKRLAAIIKKLG</sequence>
<gene>
    <name evidence="1" type="ORF">AWRI4619_LOCUS8748</name>
</gene>
<dbReference type="Proteomes" id="UP000716446">
    <property type="component" value="Unassembled WGS sequence"/>
</dbReference>
<organism evidence="1 2">
    <name type="scientific">Aureobasidium vineae</name>
    <dbReference type="NCBI Taxonomy" id="2773715"/>
    <lineage>
        <taxon>Eukaryota</taxon>
        <taxon>Fungi</taxon>
        <taxon>Dikarya</taxon>
        <taxon>Ascomycota</taxon>
        <taxon>Pezizomycotina</taxon>
        <taxon>Dothideomycetes</taxon>
        <taxon>Dothideomycetidae</taxon>
        <taxon>Dothideales</taxon>
        <taxon>Saccotheciaceae</taxon>
        <taxon>Aureobasidium</taxon>
    </lineage>
</organism>
<evidence type="ECO:0000313" key="2">
    <source>
        <dbReference type="Proteomes" id="UP000716446"/>
    </source>
</evidence>